<feature type="transmembrane region" description="Helical" evidence="1">
    <location>
        <begin position="12"/>
        <end position="34"/>
    </location>
</feature>
<evidence type="ECO:0000313" key="2">
    <source>
        <dbReference type="EMBL" id="OGE94865.1"/>
    </source>
</evidence>
<evidence type="ECO:0008006" key="4">
    <source>
        <dbReference type="Google" id="ProtNLM"/>
    </source>
</evidence>
<comment type="caution">
    <text evidence="2">The sequence shown here is derived from an EMBL/GenBank/DDBJ whole genome shotgun (WGS) entry which is preliminary data.</text>
</comment>
<feature type="transmembrane region" description="Helical" evidence="1">
    <location>
        <begin position="46"/>
        <end position="67"/>
    </location>
</feature>
<accession>A0A1F5PY66</accession>
<reference evidence="2 3" key="1">
    <citation type="journal article" date="2016" name="Nat. Commun.">
        <title>Thousands of microbial genomes shed light on interconnected biogeochemical processes in an aquifer system.</title>
        <authorList>
            <person name="Anantharaman K."/>
            <person name="Brown C.T."/>
            <person name="Hug L.A."/>
            <person name="Sharon I."/>
            <person name="Castelle C.J."/>
            <person name="Probst A.J."/>
            <person name="Thomas B.C."/>
            <person name="Singh A."/>
            <person name="Wilkins M.J."/>
            <person name="Karaoz U."/>
            <person name="Brodie E.L."/>
            <person name="Williams K.H."/>
            <person name="Hubbard S.S."/>
            <person name="Banfield J.F."/>
        </authorList>
    </citation>
    <scope>NUCLEOTIDE SEQUENCE [LARGE SCALE GENOMIC DNA]</scope>
</reference>
<evidence type="ECO:0000313" key="3">
    <source>
        <dbReference type="Proteomes" id="UP000177281"/>
    </source>
</evidence>
<name>A0A1F5PY66_9BACT</name>
<dbReference type="EMBL" id="MFFB01000007">
    <property type="protein sequence ID" value="OGE94865.1"/>
    <property type="molecule type" value="Genomic_DNA"/>
</dbReference>
<keyword evidence="1" id="KW-0472">Membrane</keyword>
<organism evidence="2 3">
    <name type="scientific">Candidatus Doudnabacteria bacterium RIFCSPLOWO2_01_FULL_44_21</name>
    <dbReference type="NCBI Taxonomy" id="1817841"/>
    <lineage>
        <taxon>Bacteria</taxon>
        <taxon>Candidatus Doudnaibacteriota</taxon>
    </lineage>
</organism>
<feature type="transmembrane region" description="Helical" evidence="1">
    <location>
        <begin position="131"/>
        <end position="153"/>
    </location>
</feature>
<feature type="transmembrane region" description="Helical" evidence="1">
    <location>
        <begin position="97"/>
        <end position="119"/>
    </location>
</feature>
<keyword evidence="1" id="KW-1133">Transmembrane helix</keyword>
<keyword evidence="1" id="KW-0812">Transmembrane</keyword>
<proteinExistence type="predicted"/>
<dbReference type="AlphaFoldDB" id="A0A1F5PY66"/>
<dbReference type="Proteomes" id="UP000177281">
    <property type="component" value="Unassembled WGS sequence"/>
</dbReference>
<gene>
    <name evidence="2" type="ORF">A3B10_03685</name>
</gene>
<dbReference type="STRING" id="1817841.A3B10_03685"/>
<sequence length="156" mass="17332">MLDFILQNKPVLVGLHLGFAILGIDFLLWLLGELVANAKNQRRMRWVAWGAVISFAFSWLIGGYYYVKFYGSIVKPVILGSVAPWAHQVVMESKEHIFLFILPLSVTILLLTMLTGQEFNDAGLKRAVKKLTAITALLALLIGLMGFVISAAARWA</sequence>
<protein>
    <recommendedName>
        <fullName evidence="4">DUF2231 domain-containing protein</fullName>
    </recommendedName>
</protein>
<evidence type="ECO:0000256" key="1">
    <source>
        <dbReference type="SAM" id="Phobius"/>
    </source>
</evidence>